<keyword evidence="2" id="KW-1185">Reference proteome</keyword>
<organism evidence="1 2">
    <name type="scientific">Terrisporobacter petrolearius</name>
    <dbReference type="NCBI Taxonomy" id="1460447"/>
    <lineage>
        <taxon>Bacteria</taxon>
        <taxon>Bacillati</taxon>
        <taxon>Bacillota</taxon>
        <taxon>Clostridia</taxon>
        <taxon>Peptostreptococcales</taxon>
        <taxon>Peptostreptococcaceae</taxon>
        <taxon>Terrisporobacter</taxon>
    </lineage>
</organism>
<gene>
    <name evidence="1" type="ORF">TPELB_23710</name>
</gene>
<protein>
    <submittedName>
        <fullName evidence="1">Uncharacterized protein</fullName>
    </submittedName>
</protein>
<proteinExistence type="predicted"/>
<accession>A0ABZ3FGG6</accession>
<dbReference type="RefSeq" id="WP_343337315.1">
    <property type="nucleotide sequence ID" value="NZ_CP154622.1"/>
</dbReference>
<dbReference type="Proteomes" id="UP001477947">
    <property type="component" value="Chromosome"/>
</dbReference>
<evidence type="ECO:0000313" key="1">
    <source>
        <dbReference type="EMBL" id="XAM42058.1"/>
    </source>
</evidence>
<evidence type="ECO:0000313" key="2">
    <source>
        <dbReference type="Proteomes" id="UP001477947"/>
    </source>
</evidence>
<reference evidence="1 2" key="1">
    <citation type="submission" date="2024-04" db="EMBL/GenBank/DDBJ databases">
        <title>Isolation and characterization of novel acetogenic strains of the genera Terrisporobacter and Acetoanaerobium.</title>
        <authorList>
            <person name="Boeer T."/>
            <person name="Schueler M.A."/>
            <person name="Lueschen A."/>
            <person name="Eysell L."/>
            <person name="Droege J."/>
            <person name="Heinemann M."/>
            <person name="Engelhardt L."/>
            <person name="Basen M."/>
            <person name="Daniel R."/>
        </authorList>
    </citation>
    <scope>NUCLEOTIDE SEQUENCE [LARGE SCALE GENOMIC DNA]</scope>
    <source>
        <strain evidence="1 2">ELB</strain>
    </source>
</reference>
<dbReference type="EMBL" id="CP154622">
    <property type="protein sequence ID" value="XAM42058.1"/>
    <property type="molecule type" value="Genomic_DNA"/>
</dbReference>
<name>A0ABZ3FGG6_9FIRM</name>
<sequence>MNKVQKLEMKIDRICEMKDEIDTIKENIELEKVNIIKEMTDMQVDRVETLNGVAFVMDYERGTLNSELVENGLHKATRGTDVSVDDCRAYTHLNYLLIKRKNS</sequence>